<dbReference type="AlphaFoldDB" id="A0A1I7NSM3"/>
<feature type="transmembrane region" description="Helical" evidence="6">
    <location>
        <begin position="122"/>
        <end position="143"/>
    </location>
</feature>
<keyword evidence="5 6" id="KW-0472">Membrane</keyword>
<gene>
    <name evidence="6" type="primary">nhaA</name>
    <name evidence="7" type="ORF">SAMN04488557_3279</name>
</gene>
<feature type="transmembrane region" description="Helical" evidence="6">
    <location>
        <begin position="155"/>
        <end position="176"/>
    </location>
</feature>
<dbReference type="GO" id="GO:0005886">
    <property type="term" value="C:plasma membrane"/>
    <property type="evidence" value="ECO:0007669"/>
    <property type="project" value="UniProtKB-SubCell"/>
</dbReference>
<comment type="subcellular location">
    <subcellularLocation>
        <location evidence="1">Cell inner membrane</location>
        <topology evidence="1">Multi-pass membrane protein</topology>
    </subcellularLocation>
    <subcellularLocation>
        <location evidence="6">Cell membrane</location>
        <topology evidence="6">Multi-pass membrane protein</topology>
    </subcellularLocation>
</comment>
<dbReference type="STRING" id="51670.SAMN04488557_3279"/>
<keyword evidence="8" id="KW-1185">Reference proteome</keyword>
<keyword evidence="6" id="KW-0813">Transport</keyword>
<dbReference type="InterPro" id="IPR023171">
    <property type="entry name" value="Na/H_antiporter_dom_sf"/>
</dbReference>
<keyword evidence="3 6" id="KW-0812">Transmembrane</keyword>
<evidence type="ECO:0000313" key="7">
    <source>
        <dbReference type="EMBL" id="SFV37667.1"/>
    </source>
</evidence>
<proteinExistence type="inferred from homology"/>
<accession>A0A1I7NSM3</accession>
<dbReference type="NCBIfam" id="TIGR00773">
    <property type="entry name" value="NhaA"/>
    <property type="match status" value="1"/>
</dbReference>
<dbReference type="NCBIfam" id="NF007112">
    <property type="entry name" value="PRK09561.1"/>
    <property type="match status" value="1"/>
</dbReference>
<dbReference type="HAMAP" id="MF_01844">
    <property type="entry name" value="NhaA"/>
    <property type="match status" value="1"/>
</dbReference>
<keyword evidence="6" id="KW-0050">Antiport</keyword>
<evidence type="ECO:0000256" key="2">
    <source>
        <dbReference type="ARBA" id="ARBA00022475"/>
    </source>
</evidence>
<feature type="transmembrane region" description="Helical" evidence="6">
    <location>
        <begin position="364"/>
        <end position="382"/>
    </location>
</feature>
<dbReference type="InterPro" id="IPR004670">
    <property type="entry name" value="NhaA"/>
</dbReference>
<evidence type="ECO:0000256" key="5">
    <source>
        <dbReference type="ARBA" id="ARBA00023136"/>
    </source>
</evidence>
<organism evidence="7 8">
    <name type="scientific">Hyphomicrobium facile</name>
    <dbReference type="NCBI Taxonomy" id="51670"/>
    <lineage>
        <taxon>Bacteria</taxon>
        <taxon>Pseudomonadati</taxon>
        <taxon>Pseudomonadota</taxon>
        <taxon>Alphaproteobacteria</taxon>
        <taxon>Hyphomicrobiales</taxon>
        <taxon>Hyphomicrobiaceae</taxon>
        <taxon>Hyphomicrobium</taxon>
    </lineage>
</organism>
<keyword evidence="6" id="KW-0915">Sodium</keyword>
<dbReference type="Pfam" id="PF06965">
    <property type="entry name" value="Na_H_antiport_1"/>
    <property type="match status" value="1"/>
</dbReference>
<keyword evidence="4 6" id="KW-1133">Transmembrane helix</keyword>
<feature type="transmembrane region" description="Helical" evidence="6">
    <location>
        <begin position="331"/>
        <end position="352"/>
    </location>
</feature>
<keyword evidence="6" id="KW-0406">Ion transport</keyword>
<feature type="transmembrane region" description="Helical" evidence="6">
    <location>
        <begin position="210"/>
        <end position="238"/>
    </location>
</feature>
<feature type="transmembrane region" description="Helical" evidence="6">
    <location>
        <begin position="182"/>
        <end position="198"/>
    </location>
</feature>
<evidence type="ECO:0000256" key="1">
    <source>
        <dbReference type="ARBA" id="ARBA00004429"/>
    </source>
</evidence>
<feature type="transmembrane region" description="Helical" evidence="6">
    <location>
        <begin position="60"/>
        <end position="78"/>
    </location>
</feature>
<protein>
    <recommendedName>
        <fullName evidence="6">Na(+)/H(+) antiporter NhaA</fullName>
    </recommendedName>
    <alternativeName>
        <fullName evidence="6">Sodium/proton antiporter NhaA</fullName>
    </alternativeName>
</protein>
<evidence type="ECO:0000313" key="8">
    <source>
        <dbReference type="Proteomes" id="UP000199423"/>
    </source>
</evidence>
<comment type="similarity">
    <text evidence="6">Belongs to the NhaA Na(+)/H(+) (TC 2.A.33) antiporter family.</text>
</comment>
<dbReference type="NCBIfam" id="NF007111">
    <property type="entry name" value="PRK09560.1"/>
    <property type="match status" value="1"/>
</dbReference>
<dbReference type="Gene3D" id="1.20.1530.10">
    <property type="entry name" value="Na+/H+ antiporter like domain"/>
    <property type="match status" value="1"/>
</dbReference>
<dbReference type="Proteomes" id="UP000199423">
    <property type="component" value="Unassembled WGS sequence"/>
</dbReference>
<evidence type="ECO:0000256" key="3">
    <source>
        <dbReference type="ARBA" id="ARBA00022692"/>
    </source>
</evidence>
<reference evidence="8" key="1">
    <citation type="submission" date="2016-10" db="EMBL/GenBank/DDBJ databases">
        <authorList>
            <person name="Varghese N."/>
            <person name="Submissions S."/>
        </authorList>
    </citation>
    <scope>NUCLEOTIDE SEQUENCE [LARGE SCALE GENOMIC DNA]</scope>
    <source>
        <strain evidence="8">DSM 1565</strain>
    </source>
</reference>
<feature type="transmembrane region" description="Helical" evidence="6">
    <location>
        <begin position="12"/>
        <end position="31"/>
    </location>
</feature>
<evidence type="ECO:0000256" key="4">
    <source>
        <dbReference type="ARBA" id="ARBA00022989"/>
    </source>
</evidence>
<dbReference type="OrthoDB" id="9808135at2"/>
<dbReference type="PANTHER" id="PTHR30341">
    <property type="entry name" value="SODIUM ION/PROTON ANTIPORTER NHAA-RELATED"/>
    <property type="match status" value="1"/>
</dbReference>
<name>A0A1I7NSM3_9HYPH</name>
<keyword evidence="2 6" id="KW-1003">Cell membrane</keyword>
<comment type="function">
    <text evidence="6">Na(+)/H(+) antiporter that extrudes sodium in exchange for external protons.</text>
</comment>
<dbReference type="RefSeq" id="WP_092869156.1">
    <property type="nucleotide sequence ID" value="NZ_FPCH01000003.1"/>
</dbReference>
<feature type="transmembrane region" description="Helical" evidence="6">
    <location>
        <begin position="291"/>
        <end position="311"/>
    </location>
</feature>
<dbReference type="EMBL" id="FPCH01000003">
    <property type="protein sequence ID" value="SFV37667.1"/>
    <property type="molecule type" value="Genomic_DNA"/>
</dbReference>
<evidence type="ECO:0000256" key="6">
    <source>
        <dbReference type="HAMAP-Rule" id="MF_01844"/>
    </source>
</evidence>
<feature type="transmembrane region" description="Helical" evidence="6">
    <location>
        <begin position="94"/>
        <end position="116"/>
    </location>
</feature>
<comment type="catalytic activity">
    <reaction evidence="6">
        <text>Na(+)(in) + 2 H(+)(out) = Na(+)(out) + 2 H(+)(in)</text>
        <dbReference type="Rhea" id="RHEA:29251"/>
        <dbReference type="ChEBI" id="CHEBI:15378"/>
        <dbReference type="ChEBI" id="CHEBI:29101"/>
    </reaction>
</comment>
<sequence>MKPETSAQGINREALAGLVLLSAAVLALIVANSPLKGIYDQTLATHVQLGIAPFALTKEVIHWINDGLMSVFFFVVGLEIKRESIRGALSNRRAALLPIVGALGGMVVPALIYAVINWDNAVALRGWAIPAATDIAFAVGIMAALGSRVPPALKVFLLALAIIDDLGAILIIAFFYTADLSMQALALAAVGVAGLVLLNRSGVIRAWPYLLVGAFVWLCVLKSGVHATLAGVATALAIPLTGNKKGTEGPLEGLEHTLSPWVSFLIVPTFAFANAGLSLSGMSADDMLSQIPIGIALGLFLGKPLGIYGAVRTVLATGLGEMPRGASQMQLLGTAILGGIGFTMSLFIGMLAFPEPDASAEVRLGVLAGSLLSAVVGYIVLIRSGSERDVRSNKNK</sequence>
<keyword evidence="6" id="KW-0739">Sodium transport</keyword>
<dbReference type="GO" id="GO:0006885">
    <property type="term" value="P:regulation of pH"/>
    <property type="evidence" value="ECO:0007669"/>
    <property type="project" value="UniProtKB-UniRule"/>
</dbReference>
<dbReference type="GO" id="GO:0015385">
    <property type="term" value="F:sodium:proton antiporter activity"/>
    <property type="evidence" value="ECO:0007669"/>
    <property type="project" value="UniProtKB-UniRule"/>
</dbReference>
<dbReference type="PANTHER" id="PTHR30341:SF0">
    <property type="entry name" value="NA(+)_H(+) ANTIPORTER NHAA"/>
    <property type="match status" value="1"/>
</dbReference>